<feature type="compositionally biased region" description="Basic and acidic residues" evidence="1">
    <location>
        <begin position="37"/>
        <end position="55"/>
    </location>
</feature>
<proteinExistence type="predicted"/>
<reference evidence="2" key="1">
    <citation type="journal article" date="2020" name="mSystems">
        <title>Genome- and Community-Level Interaction Insights into Carbon Utilization and Element Cycling Functions of Hydrothermarchaeota in Hydrothermal Sediment.</title>
        <authorList>
            <person name="Zhou Z."/>
            <person name="Liu Y."/>
            <person name="Xu W."/>
            <person name="Pan J."/>
            <person name="Luo Z.H."/>
            <person name="Li M."/>
        </authorList>
    </citation>
    <scope>NUCLEOTIDE SEQUENCE [LARGE SCALE GENOMIC DNA]</scope>
    <source>
        <strain evidence="2">SpSt-110</strain>
    </source>
</reference>
<feature type="compositionally biased region" description="Low complexity" evidence="1">
    <location>
        <begin position="20"/>
        <end position="32"/>
    </location>
</feature>
<evidence type="ECO:0000256" key="1">
    <source>
        <dbReference type="SAM" id="MobiDB-lite"/>
    </source>
</evidence>
<evidence type="ECO:0000313" key="2">
    <source>
        <dbReference type="EMBL" id="HHP68472.1"/>
    </source>
</evidence>
<feature type="compositionally biased region" description="Basic and acidic residues" evidence="1">
    <location>
        <begin position="62"/>
        <end position="73"/>
    </location>
</feature>
<dbReference type="AlphaFoldDB" id="A0A7J3Y0K4"/>
<organism evidence="2">
    <name type="scientific">Thermogladius calderae</name>
    <dbReference type="NCBI Taxonomy" id="1200300"/>
    <lineage>
        <taxon>Archaea</taxon>
        <taxon>Thermoproteota</taxon>
        <taxon>Thermoprotei</taxon>
        <taxon>Desulfurococcales</taxon>
        <taxon>Desulfurococcaceae</taxon>
        <taxon>Thermogladius</taxon>
    </lineage>
</organism>
<comment type="caution">
    <text evidence="2">The sequence shown here is derived from an EMBL/GenBank/DDBJ whole genome shotgun (WGS) entry which is preliminary data.</text>
</comment>
<protein>
    <submittedName>
        <fullName evidence="2">Uncharacterized protein</fullName>
    </submittedName>
</protein>
<sequence length="202" mass="22961">MKNKSDKGRYKPITDFLKKPSSTQPSQQPQLQGEAGGGREDSSIEDIIRLLTESKKQRKTPSGKEEVGEPKPKISRELLDKIAANQSLKRLECDNNGVCKDGVRVGERLVDEYGVERKRGFLNTTRLPIFLDWISETGSVEKLSDRTFVVKTEKGALAVVPDHFICELQYRYGITIPGFEEKCKDYKPSIGRQYKPRSRKKK</sequence>
<accession>A0A7J3Y0K4</accession>
<gene>
    <name evidence="2" type="ORF">ENM60_06820</name>
</gene>
<name>A0A7J3Y0K4_9CREN</name>
<dbReference type="EMBL" id="DRYK01000089">
    <property type="protein sequence ID" value="HHP68472.1"/>
    <property type="molecule type" value="Genomic_DNA"/>
</dbReference>
<feature type="region of interest" description="Disordered" evidence="1">
    <location>
        <begin position="1"/>
        <end position="73"/>
    </location>
</feature>